<dbReference type="AlphaFoldDB" id="A0A3P7DUI3"/>
<name>A0A3P7DUI3_WUCBA</name>
<dbReference type="Proteomes" id="UP000270924">
    <property type="component" value="Unassembled WGS sequence"/>
</dbReference>
<dbReference type="OMA" id="IASESIW"/>
<dbReference type="OrthoDB" id="5874993at2759"/>
<proteinExistence type="predicted"/>
<dbReference type="EMBL" id="UYWW01003997">
    <property type="protein sequence ID" value="VDM13193.1"/>
    <property type="molecule type" value="Genomic_DNA"/>
</dbReference>
<dbReference type="InParanoid" id="A0A3P7DUI3"/>
<protein>
    <submittedName>
        <fullName evidence="2">Uncharacterized protein</fullName>
    </submittedName>
</protein>
<gene>
    <name evidence="2" type="ORF">WBA_LOCUS6579</name>
</gene>
<feature type="region of interest" description="Disordered" evidence="1">
    <location>
        <begin position="1"/>
        <end position="20"/>
    </location>
</feature>
<organism evidence="2 3">
    <name type="scientific">Wuchereria bancrofti</name>
    <dbReference type="NCBI Taxonomy" id="6293"/>
    <lineage>
        <taxon>Eukaryota</taxon>
        <taxon>Metazoa</taxon>
        <taxon>Ecdysozoa</taxon>
        <taxon>Nematoda</taxon>
        <taxon>Chromadorea</taxon>
        <taxon>Rhabditida</taxon>
        <taxon>Spirurina</taxon>
        <taxon>Spiruromorpha</taxon>
        <taxon>Filarioidea</taxon>
        <taxon>Onchocercidae</taxon>
        <taxon>Wuchereria</taxon>
    </lineage>
</organism>
<reference evidence="2 3" key="1">
    <citation type="submission" date="2018-11" db="EMBL/GenBank/DDBJ databases">
        <authorList>
            <consortium name="Pathogen Informatics"/>
        </authorList>
    </citation>
    <scope>NUCLEOTIDE SEQUENCE [LARGE SCALE GENOMIC DNA]</scope>
</reference>
<feature type="region of interest" description="Disordered" evidence="1">
    <location>
        <begin position="357"/>
        <end position="377"/>
    </location>
</feature>
<evidence type="ECO:0000313" key="3">
    <source>
        <dbReference type="Proteomes" id="UP000270924"/>
    </source>
</evidence>
<feature type="compositionally biased region" description="Polar residues" evidence="1">
    <location>
        <begin position="1"/>
        <end position="10"/>
    </location>
</feature>
<keyword evidence="3" id="KW-1185">Reference proteome</keyword>
<feature type="compositionally biased region" description="Polar residues" evidence="1">
    <location>
        <begin position="876"/>
        <end position="915"/>
    </location>
</feature>
<sequence>MSSKFQTKISEINDDDDSSFTTIPEATIDFRPNSDVNFRMDNDKNFATTTKSLSSDTVALNSNVTSDDTNTSTDNNATKFLLEPIFSKVTPPIDDDDDDEMITSKEMDKSASEVVERNTMKNLEISTTQSKITSPSDVNDFAYFLEDLAFSSTSTSLDDDLINFNSQKHSNSFHLNGQTETTKMAEEANVEISDEKITQIRETETELNEEIITEPMKNTETDISDIPVESSNTIEMDNETTVLKVSQIISGQSTFPETFTQENIHSSGSDKEMEELTSGRSNSFLTTEFSTNISPENVMDLSGTLIDTSISSDDKKLLKTKNESLITDDFQKSFATSNDFSPFDEISGSGIMEVTDSSHSVNSFPENSPELSITQTTKDSSDKSIVISFIPDEDDELIITDILSLTSATVASTNDEIITTDNFAIKPQSIPKPEIFDSNHQTIENSAMISNLNINKWQTFIETSTITPEITIDTKNEIENDTKATNYETSITQIPMTIFNITMRSSQINAKSHLNRTINNYTYLILDEVSYMKMNESIAYDSSTITSNIDDGNISLNDLLYDENEIYNDLYSDDSFSSTNDRIMPAKFTSESLSLHQIQSQPEMETTSILNTINNQFKNANKHQNSLISIDNSSVLYDTEESKEEFDHTISANPENNKVESTTRTTTTTISQIIDPIKSDITIHTLDDNLNDRIVIDVINGIATTSIPEIEEIADINMNHKKIIHQTLTVLKTENPINDDSSLSVTSTIPSASTSISFEQAMIKLLSSNPNFLHKLNDASTTTITSDTDKELISITDKNNNIFNAIAPQSSPLSTIAKTESSFFQQKFITGRNGINIPVMDNDEENLQSTSEISTINKFLPDESITDDFNTDENSRPSGISTNNNFSLNGSVTNDLTNEESSQLSVETSTNNNFSFDKKTDNR</sequence>
<evidence type="ECO:0000313" key="2">
    <source>
        <dbReference type="EMBL" id="VDM13193.1"/>
    </source>
</evidence>
<feature type="region of interest" description="Disordered" evidence="1">
    <location>
        <begin position="864"/>
        <end position="923"/>
    </location>
</feature>
<accession>A0A3P7DUI3</accession>
<evidence type="ECO:0000256" key="1">
    <source>
        <dbReference type="SAM" id="MobiDB-lite"/>
    </source>
</evidence>